<dbReference type="RefSeq" id="WP_148395170.1">
    <property type="nucleotide sequence ID" value="NZ_JAJAGH010000006.1"/>
</dbReference>
<evidence type="ECO:0000313" key="2">
    <source>
        <dbReference type="EMBL" id="MCU7377888.1"/>
    </source>
</evidence>
<sequence length="106" mass="12389">MEQELKNMLTLIYEEVKELKVRVTNLETQTTSLREDLETRTTSLRNDLQAQINSLREELDKRTSALDQQAKRHFEILERDLGGALDWGKYLQEKKVDKEALKQAAV</sequence>
<evidence type="ECO:0000256" key="1">
    <source>
        <dbReference type="SAM" id="Coils"/>
    </source>
</evidence>
<protein>
    <submittedName>
        <fullName evidence="2">Uncharacterized protein</fullName>
    </submittedName>
</protein>
<dbReference type="Proteomes" id="UP001065549">
    <property type="component" value="Unassembled WGS sequence"/>
</dbReference>
<proteinExistence type="predicted"/>
<dbReference type="SUPFAM" id="SSF58100">
    <property type="entry name" value="Bacterial hemolysins"/>
    <property type="match status" value="1"/>
</dbReference>
<accession>A0A9J6QK84</accession>
<keyword evidence="3" id="KW-1185">Reference proteome</keyword>
<dbReference type="EMBL" id="JAOSHN010000002">
    <property type="protein sequence ID" value="MCU7377888.1"/>
    <property type="molecule type" value="Genomic_DNA"/>
</dbReference>
<gene>
    <name evidence="2" type="ORF">OBO34_05925</name>
</gene>
<organism evidence="2 3">
    <name type="scientific">Hominibacterium faecale</name>
    <dbReference type="NCBI Taxonomy" id="2839743"/>
    <lineage>
        <taxon>Bacteria</taxon>
        <taxon>Bacillati</taxon>
        <taxon>Bacillota</taxon>
        <taxon>Clostridia</taxon>
        <taxon>Peptostreptococcales</taxon>
        <taxon>Anaerovoracaceae</taxon>
        <taxon>Hominibacterium</taxon>
    </lineage>
</organism>
<name>A0A9J6QK84_9FIRM</name>
<reference evidence="2" key="1">
    <citation type="submission" date="2022-09" db="EMBL/GenBank/DDBJ databases">
        <title>Culturomic study of gut microbiota in children with autism spectrum disorder.</title>
        <authorList>
            <person name="Efimov B.A."/>
            <person name="Chaplin A.V."/>
            <person name="Sokolova S.R."/>
            <person name="Pikina A.P."/>
            <person name="Korzhanova M."/>
            <person name="Belova V."/>
            <person name="Korostin D."/>
        </authorList>
    </citation>
    <scope>NUCLEOTIDE SEQUENCE</scope>
    <source>
        <strain evidence="2">ASD5510</strain>
    </source>
</reference>
<keyword evidence="1" id="KW-0175">Coiled coil</keyword>
<dbReference type="Gene3D" id="1.20.120.20">
    <property type="entry name" value="Apolipoprotein"/>
    <property type="match status" value="1"/>
</dbReference>
<dbReference type="AlphaFoldDB" id="A0A9J6QK84"/>
<feature type="coiled-coil region" evidence="1">
    <location>
        <begin position="9"/>
        <end position="72"/>
    </location>
</feature>
<evidence type="ECO:0000313" key="3">
    <source>
        <dbReference type="Proteomes" id="UP001065549"/>
    </source>
</evidence>
<comment type="caution">
    <text evidence="2">The sequence shown here is derived from an EMBL/GenBank/DDBJ whole genome shotgun (WGS) entry which is preliminary data.</text>
</comment>